<dbReference type="RefSeq" id="WP_133362449.1">
    <property type="nucleotide sequence ID" value="NZ_CP037940.1"/>
</dbReference>
<reference evidence="3" key="1">
    <citation type="submission" date="2019-03" db="EMBL/GenBank/DDBJ databases">
        <title>Weissella sp. 26KH-42 Genome sequencing.</title>
        <authorList>
            <person name="Heo J."/>
            <person name="Kim S.-J."/>
            <person name="Kim J.-S."/>
            <person name="Hong S.-B."/>
            <person name="Kwon S.-W."/>
        </authorList>
    </citation>
    <scope>NUCLEOTIDE SEQUENCE [LARGE SCALE GENOMIC DNA]</scope>
    <source>
        <strain evidence="3">26KH-42</strain>
    </source>
</reference>
<accession>A0A4P6YRS2</accession>
<keyword evidence="3" id="KW-1185">Reference proteome</keyword>
<keyword evidence="1" id="KW-1133">Transmembrane helix</keyword>
<dbReference type="EMBL" id="CP037940">
    <property type="protein sequence ID" value="QBO35369.1"/>
    <property type="molecule type" value="Genomic_DNA"/>
</dbReference>
<keyword evidence="1" id="KW-0812">Transmembrane</keyword>
<proteinExistence type="predicted"/>
<organism evidence="2 3">
    <name type="scientific">Periweissella cryptocerci</name>
    <dbReference type="NCBI Taxonomy" id="2506420"/>
    <lineage>
        <taxon>Bacteria</taxon>
        <taxon>Bacillati</taxon>
        <taxon>Bacillota</taxon>
        <taxon>Bacilli</taxon>
        <taxon>Lactobacillales</taxon>
        <taxon>Lactobacillaceae</taxon>
        <taxon>Periweissella</taxon>
    </lineage>
</organism>
<sequence length="141" mass="15801">MIKRILNLLLKNILHTAIGMWAIFVAIYVFIHNDYLSIVAIDNLSKNKNVILYTGFVDEWQFGVVVLVGGLLMLAGVLKNNEALMTASTFYLIAINGALLTVFSLRAFMNGYFNITWAYAFLATVTMIGLLFKGGNHDRFD</sequence>
<evidence type="ECO:0000313" key="2">
    <source>
        <dbReference type="EMBL" id="QBO35369.1"/>
    </source>
</evidence>
<dbReference type="AlphaFoldDB" id="A0A4P6YRS2"/>
<evidence type="ECO:0000256" key="1">
    <source>
        <dbReference type="SAM" id="Phobius"/>
    </source>
</evidence>
<evidence type="ECO:0000313" key="3">
    <source>
        <dbReference type="Proteomes" id="UP000292886"/>
    </source>
</evidence>
<feature type="transmembrane region" description="Helical" evidence="1">
    <location>
        <begin position="115"/>
        <end position="132"/>
    </location>
</feature>
<dbReference type="KEGG" id="wei:EQG49_02255"/>
<feature type="transmembrane region" description="Helical" evidence="1">
    <location>
        <begin position="90"/>
        <end position="109"/>
    </location>
</feature>
<feature type="transmembrane region" description="Helical" evidence="1">
    <location>
        <begin position="12"/>
        <end position="31"/>
    </location>
</feature>
<protein>
    <submittedName>
        <fullName evidence="2">Uncharacterized protein</fullName>
    </submittedName>
</protein>
<feature type="transmembrane region" description="Helical" evidence="1">
    <location>
        <begin position="60"/>
        <end position="78"/>
    </location>
</feature>
<gene>
    <name evidence="2" type="ORF">EQG49_02255</name>
</gene>
<dbReference type="Proteomes" id="UP000292886">
    <property type="component" value="Chromosome"/>
</dbReference>
<name>A0A4P6YRS2_9LACO</name>
<keyword evidence="1" id="KW-0472">Membrane</keyword>